<organism evidence="1 2">
    <name type="scientific">Aspergillus oryzae (strain 3.042)</name>
    <name type="common">Yellow koji mold</name>
    <dbReference type="NCBI Taxonomy" id="1160506"/>
    <lineage>
        <taxon>Eukaryota</taxon>
        <taxon>Fungi</taxon>
        <taxon>Dikarya</taxon>
        <taxon>Ascomycota</taxon>
        <taxon>Pezizomycotina</taxon>
        <taxon>Eurotiomycetes</taxon>
        <taxon>Eurotiomycetidae</taxon>
        <taxon>Eurotiales</taxon>
        <taxon>Aspergillaceae</taxon>
        <taxon>Aspergillus</taxon>
        <taxon>Aspergillus subgen. Circumdati</taxon>
    </lineage>
</organism>
<proteinExistence type="predicted"/>
<gene>
    <name evidence="1" type="ORF">Ao3042_05120</name>
</gene>
<reference evidence="1 2" key="1">
    <citation type="journal article" date="2012" name="Eukaryot. Cell">
        <title>Draft genome sequence of Aspergillus oryzae strain 3.042.</title>
        <authorList>
            <person name="Zhao G."/>
            <person name="Yao Y."/>
            <person name="Qi W."/>
            <person name="Wang C."/>
            <person name="Hou L."/>
            <person name="Zeng B."/>
            <person name="Cao X."/>
        </authorList>
    </citation>
    <scope>NUCLEOTIDE SEQUENCE [LARGE SCALE GENOMIC DNA]</scope>
    <source>
        <strain evidence="1 2">3.042</strain>
    </source>
</reference>
<dbReference type="Proteomes" id="UP000002812">
    <property type="component" value="Unassembled WGS sequence"/>
</dbReference>
<name>I8AE93_ASPO3</name>
<evidence type="ECO:0000313" key="1">
    <source>
        <dbReference type="EMBL" id="EIT83624.1"/>
    </source>
</evidence>
<dbReference type="HOGENOM" id="CLU_087019_0_0_1"/>
<protein>
    <submittedName>
        <fullName evidence="1">Uncharacterized protein</fullName>
    </submittedName>
</protein>
<dbReference type="AlphaFoldDB" id="I8AE93"/>
<reference evidence="2" key="2">
    <citation type="submission" date="2012-06" db="EMBL/GenBank/DDBJ databases">
        <title>Comparative genomic analyses of Aspergillus oryzae 3.042 and A. oryzae RIB40 for soy-sauce fermentation.</title>
        <authorList>
            <person name="Zhao G."/>
            <person name="Hou L."/>
            <person name="Wang C."/>
            <person name="Cao X."/>
        </authorList>
    </citation>
    <scope>NUCLEOTIDE SEQUENCE [LARGE SCALE GENOMIC DNA]</scope>
    <source>
        <strain evidence="2">3.042</strain>
    </source>
</reference>
<sequence>MESSRLEALPPEMEYAILFTIPDLASLNALVHASPIFHTLHLPRRKQLLSTLPVMVEAVAALIALRGSFGILQFLYAYIPLRSNLNPTSSPSDIWSMYHEQDMDVYNTFTTFTENDLIEMARLHTIVEYISEDMVCYFLKAIPGTQKQERSITLSPPESFRIQRTIYRREILRLLCERTYFEGKVRTDIPDPSGEVFWSDLLSVLSPWEKEEVRCFQEYVFRHYEELPGASFPEDSCEPCSKKNDPSTLTYGPGKSLYALLICVRLLT</sequence>
<dbReference type="EMBL" id="AKHY01000002">
    <property type="protein sequence ID" value="EIT83624.1"/>
    <property type="molecule type" value="Genomic_DNA"/>
</dbReference>
<comment type="caution">
    <text evidence="1">The sequence shown here is derived from an EMBL/GenBank/DDBJ whole genome shotgun (WGS) entry which is preliminary data.</text>
</comment>
<evidence type="ECO:0000313" key="2">
    <source>
        <dbReference type="Proteomes" id="UP000002812"/>
    </source>
</evidence>
<accession>I8AE93</accession>
<dbReference type="OrthoDB" id="5304511at2759"/>